<proteinExistence type="predicted"/>
<dbReference type="AlphaFoldDB" id="A0A4Q9GN25"/>
<dbReference type="EMBL" id="SIUB01000005">
    <property type="protein sequence ID" value="TBN52623.1"/>
    <property type="molecule type" value="Genomic_DNA"/>
</dbReference>
<sequence>MIEAGVAKAIEIDAPVNIVIVDESGCDLAMVRMDGARFLSIETARSKALTASSHRRPTPKVPAEIAVGLAFASLGRITQMAGGLPIVFDGQTVGGIGVGSANDQEDIAIAEAALSAIGAATPWAAPQA</sequence>
<gene>
    <name evidence="1" type="ORF">EYR15_11315</name>
</gene>
<comment type="caution">
    <text evidence="1">The sequence shown here is derived from an EMBL/GenBank/DDBJ whole genome shotgun (WGS) entry which is preliminary data.</text>
</comment>
<dbReference type="PANTHER" id="PTHR34309">
    <property type="entry name" value="SLR1406 PROTEIN"/>
    <property type="match status" value="1"/>
</dbReference>
<reference evidence="1 2" key="1">
    <citation type="submission" date="2019-02" db="EMBL/GenBank/DDBJ databases">
        <title>Hansschlegelia quercus sp. nov., a novel methylotrophic bacterium from buds of oak (Quercus robur L.).</title>
        <authorList>
            <person name="Agafonova N.V."/>
            <person name="Kaparullina E.N."/>
            <person name="Grouzdev D.S."/>
            <person name="Doronina N.V."/>
        </authorList>
    </citation>
    <scope>NUCLEOTIDE SEQUENCE [LARGE SCALE GENOMIC DNA]</scope>
    <source>
        <strain evidence="1 2">Dub</strain>
    </source>
</reference>
<dbReference type="InterPro" id="IPR038084">
    <property type="entry name" value="PduO/GlcC-like_sf"/>
</dbReference>
<dbReference type="Pfam" id="PF03928">
    <property type="entry name" value="HbpS-like"/>
    <property type="match status" value="1"/>
</dbReference>
<dbReference type="Proteomes" id="UP000291613">
    <property type="component" value="Unassembled WGS sequence"/>
</dbReference>
<accession>A0A4Q9GN25</accession>
<evidence type="ECO:0000313" key="1">
    <source>
        <dbReference type="EMBL" id="TBN52623.1"/>
    </source>
</evidence>
<evidence type="ECO:0000313" key="2">
    <source>
        <dbReference type="Proteomes" id="UP000291613"/>
    </source>
</evidence>
<organism evidence="1 2">
    <name type="scientific">Hansschlegelia quercus</name>
    <dbReference type="NCBI Taxonomy" id="2528245"/>
    <lineage>
        <taxon>Bacteria</taxon>
        <taxon>Pseudomonadati</taxon>
        <taxon>Pseudomonadota</taxon>
        <taxon>Alphaproteobacteria</taxon>
        <taxon>Hyphomicrobiales</taxon>
        <taxon>Methylopilaceae</taxon>
        <taxon>Hansschlegelia</taxon>
    </lineage>
</organism>
<dbReference type="Gene3D" id="3.30.450.150">
    <property type="entry name" value="Haem-degrading domain"/>
    <property type="match status" value="1"/>
</dbReference>
<dbReference type="InterPro" id="IPR005624">
    <property type="entry name" value="PduO/GlcC-like"/>
</dbReference>
<dbReference type="OrthoDB" id="7222954at2"/>
<name>A0A4Q9GN25_9HYPH</name>
<keyword evidence="2" id="KW-1185">Reference proteome</keyword>
<dbReference type="SUPFAM" id="SSF143744">
    <property type="entry name" value="GlcG-like"/>
    <property type="match status" value="1"/>
</dbReference>
<protein>
    <submittedName>
        <fullName evidence="1">Heme-binding protein</fullName>
    </submittedName>
</protein>
<dbReference type="InterPro" id="IPR052517">
    <property type="entry name" value="GlcG_carb_metab_protein"/>
</dbReference>
<dbReference type="PANTHER" id="PTHR34309:SF1">
    <property type="entry name" value="PROTEIN GLCG"/>
    <property type="match status" value="1"/>
</dbReference>